<dbReference type="OrthoDB" id="10461712at2759"/>
<dbReference type="STRING" id="93759.A0A1R3HG28"/>
<proteinExistence type="predicted"/>
<gene>
    <name evidence="2" type="ORF">COLO4_29163</name>
</gene>
<evidence type="ECO:0000313" key="2">
    <source>
        <dbReference type="EMBL" id="OMO69263.1"/>
    </source>
</evidence>
<dbReference type="Proteomes" id="UP000187203">
    <property type="component" value="Unassembled WGS sequence"/>
</dbReference>
<feature type="compositionally biased region" description="Basic and acidic residues" evidence="1">
    <location>
        <begin position="842"/>
        <end position="851"/>
    </location>
</feature>
<reference evidence="3" key="1">
    <citation type="submission" date="2013-09" db="EMBL/GenBank/DDBJ databases">
        <title>Corchorus olitorius genome sequencing.</title>
        <authorList>
            <person name="Alam M."/>
            <person name="Haque M.S."/>
            <person name="Islam M.S."/>
            <person name="Emdad E.M."/>
            <person name="Islam M.M."/>
            <person name="Ahmed B."/>
            <person name="Halim A."/>
            <person name="Hossen Q.M.M."/>
            <person name="Hossain M.Z."/>
            <person name="Ahmed R."/>
            <person name="Khan M.M."/>
            <person name="Islam R."/>
            <person name="Rashid M.M."/>
            <person name="Khan S.A."/>
            <person name="Rahman M.S."/>
            <person name="Alam M."/>
            <person name="Yahiya A.S."/>
            <person name="Khan M.S."/>
            <person name="Azam M.S."/>
            <person name="Haque T."/>
            <person name="Lashkar M.Z.H."/>
            <person name="Akhand A.I."/>
            <person name="Morshed G."/>
            <person name="Roy S."/>
            <person name="Uddin K.S."/>
            <person name="Rabeya T."/>
            <person name="Hossain A.S."/>
            <person name="Chowdhury A."/>
            <person name="Snigdha A.R."/>
            <person name="Mortoza M.S."/>
            <person name="Matin S.A."/>
            <person name="Hoque S.M.E."/>
            <person name="Islam M.K."/>
            <person name="Roy D.K."/>
            <person name="Haider R."/>
            <person name="Moosa M.M."/>
            <person name="Elias S.M."/>
            <person name="Hasan A.M."/>
            <person name="Jahan S."/>
            <person name="Shafiuddin M."/>
            <person name="Mahmood N."/>
            <person name="Shommy N.S."/>
        </authorList>
    </citation>
    <scope>NUCLEOTIDE SEQUENCE [LARGE SCALE GENOMIC DNA]</scope>
    <source>
        <strain evidence="3">cv. O-4</strain>
    </source>
</reference>
<dbReference type="EMBL" id="AWUE01020253">
    <property type="protein sequence ID" value="OMO69263.1"/>
    <property type="molecule type" value="Genomic_DNA"/>
</dbReference>
<dbReference type="AlphaFoldDB" id="A0A1R3HG28"/>
<protein>
    <submittedName>
        <fullName evidence="2">Uncharacterized protein</fullName>
    </submittedName>
</protein>
<evidence type="ECO:0000313" key="3">
    <source>
        <dbReference type="Proteomes" id="UP000187203"/>
    </source>
</evidence>
<comment type="caution">
    <text evidence="2">The sequence shown here is derived from an EMBL/GenBank/DDBJ whole genome shotgun (WGS) entry which is preliminary data.</text>
</comment>
<feature type="compositionally biased region" description="Polar residues" evidence="1">
    <location>
        <begin position="830"/>
        <end position="841"/>
    </location>
</feature>
<feature type="region of interest" description="Disordered" evidence="1">
    <location>
        <begin position="801"/>
        <end position="866"/>
    </location>
</feature>
<sequence>MMDYIDTKILREIQRKLFLRQLELRLDCIFDRAISNFQRKLNQGLKELSNARVAEVEDASIETEIEESSLDSECTTIAETNINHDASVFTQLQLSPDVTSSKSELIEPIEESQLEEPKVNINLEVERHSKVDEIISENPKATFLRFEEISLQGQHHFKPQAGNVACYFPERIDGLAFKGCKGTLARIIAQKQAITTEHYPEVFIGFRPSGLVRNYLIDFYRKPSLIIHVCKLFDEMPEPDIALRASLVSVHSLIGNIIKTLDMIEESPWRIPHGILYNAIVMRLVTSPLNGIVAFIYGCSLLFEDGKMHLVGVKVEKFMCASIVCGISVGLLQFGKQVKHALSTRGSSERDLCGCSLMIEARKMCYGMNERSGAACNDLLMQYLYGDMLMLGNLVKMKLDEFKDASICGQNFFREPYYELGNHDKLGPAWFMAGGISLILVAKTVKDVIVLIIVIPPAEPKILKSHMLGENNVLGGVPCFILEDKDDFMEGGYMHSVISHFSLKLGKSSSYHILFLVKSYHILKEPRYELDDEQPWNSLWCLEIVVELRKRGIVLGLIAILWKSYTLLTTYGADDLKTIRVKINCADGVDFLTCSLEIEQLSPAYDAIGLILKEPFMGRICGIRNIERKFFLGGSLQMQEQATKKMDSGQTLIKLTNLLSVVLIRTEQGVDSLDHAAKNYFNAVAHDLEAWENLKKISLLSWGYLVKQFTALAAYFQQLVFYQLPFCSYYSHGPILAPSLRTMMLSWKGHCYRKTGSSFSSPKISTGYSSPKRSTSSLVGYNDNVVRAIIVYNTANSLHRLSRGGGSNGGDSDGDTDSYSPEPGPEPANSGENSNSSSIQESMEKKNDEVHLTVPALPDYEPHARV</sequence>
<name>A0A1R3HG28_9ROSI</name>
<keyword evidence="3" id="KW-1185">Reference proteome</keyword>
<accession>A0A1R3HG28</accession>
<organism evidence="2 3">
    <name type="scientific">Corchorus olitorius</name>
    <dbReference type="NCBI Taxonomy" id="93759"/>
    <lineage>
        <taxon>Eukaryota</taxon>
        <taxon>Viridiplantae</taxon>
        <taxon>Streptophyta</taxon>
        <taxon>Embryophyta</taxon>
        <taxon>Tracheophyta</taxon>
        <taxon>Spermatophyta</taxon>
        <taxon>Magnoliopsida</taxon>
        <taxon>eudicotyledons</taxon>
        <taxon>Gunneridae</taxon>
        <taxon>Pentapetalae</taxon>
        <taxon>rosids</taxon>
        <taxon>malvids</taxon>
        <taxon>Malvales</taxon>
        <taxon>Malvaceae</taxon>
        <taxon>Grewioideae</taxon>
        <taxon>Apeibeae</taxon>
        <taxon>Corchorus</taxon>
    </lineage>
</organism>
<evidence type="ECO:0000256" key="1">
    <source>
        <dbReference type="SAM" id="MobiDB-lite"/>
    </source>
</evidence>